<evidence type="ECO:0000313" key="3">
    <source>
        <dbReference type="Proteomes" id="UP000035489"/>
    </source>
</evidence>
<keyword evidence="1 2" id="KW-0378">Hydrolase</keyword>
<comment type="caution">
    <text evidence="2">The sequence shown here is derived from an EMBL/GenBank/DDBJ whole genome shotgun (WGS) entry which is preliminary data.</text>
</comment>
<dbReference type="PATRIC" id="fig|1225564.3.peg.3973"/>
<reference evidence="2 3" key="1">
    <citation type="submission" date="2015-05" db="EMBL/GenBank/DDBJ databases">
        <title>Draft genome sequence of Microvirga vignae strain BR3299, a novel nitrogen fixing bacteria isolated from Brazil semi-aired region.</title>
        <authorList>
            <person name="Zilli J.E."/>
            <person name="Passos S.R."/>
            <person name="Leite J."/>
            <person name="Baldani J.I."/>
            <person name="Xavier G.R."/>
            <person name="Rumjaneck N.G."/>
            <person name="Simoes-Araujo J.L."/>
        </authorList>
    </citation>
    <scope>NUCLEOTIDE SEQUENCE [LARGE SCALE GENOMIC DNA]</scope>
    <source>
        <strain evidence="2 3">BR3299</strain>
    </source>
</reference>
<dbReference type="GO" id="GO:0016787">
    <property type="term" value="F:hydrolase activity"/>
    <property type="evidence" value="ECO:0007669"/>
    <property type="project" value="UniProtKB-KW"/>
</dbReference>
<dbReference type="InterPro" id="IPR010905">
    <property type="entry name" value="Glyco_hydro_88"/>
</dbReference>
<proteinExistence type="predicted"/>
<sequence>MRERGRLTRQLDRLVAGMVALRHDGTFDEPNLDGTPGDYISFDGWEWPQGVGLYGLVRYWEFTGNDEHRRLIEAWYERQLGKGLPKLNVNTTAPMLGLSMLWDKTGEERWRAPLEHWANLAMNELPRTEEDGFQHIVSDGLNPGELWDDTLFMVCLFLASYGRASGRDDLAQESVRQFLLHAHYLTDTETGLWFHGWTFDGRHNFARARWARGNAWITAGLLDFIELGGVEGGVKDYLLGCLRAQAKSLLRHQDRSGAWHTLIDDRSSYLEASATAGLGYGLLKAARLGVLGEDARQAGLRALDYVLDNIDENGTLQNVSYGTRMGRDLQFYRDIPIQPTAYGQALAILLLAEAVRHMNDAQQESSA</sequence>
<dbReference type="STRING" id="1225564.AA309_15405"/>
<evidence type="ECO:0000313" key="2">
    <source>
        <dbReference type="EMBL" id="KLK92360.1"/>
    </source>
</evidence>
<dbReference type="Proteomes" id="UP000035489">
    <property type="component" value="Unassembled WGS sequence"/>
</dbReference>
<dbReference type="SUPFAM" id="SSF48208">
    <property type="entry name" value="Six-hairpin glycosidases"/>
    <property type="match status" value="1"/>
</dbReference>
<dbReference type="PANTHER" id="PTHR33886">
    <property type="entry name" value="UNSATURATED RHAMNOGALACTURONAN HYDROLASE (EUROFUNG)"/>
    <property type="match status" value="1"/>
</dbReference>
<protein>
    <submittedName>
        <fullName evidence="2">Glycosyl hydrolase family 88</fullName>
    </submittedName>
</protein>
<dbReference type="GO" id="GO:0005975">
    <property type="term" value="P:carbohydrate metabolic process"/>
    <property type="evidence" value="ECO:0007669"/>
    <property type="project" value="InterPro"/>
</dbReference>
<name>A0A0H1RAX6_9HYPH</name>
<dbReference type="Pfam" id="PF07470">
    <property type="entry name" value="Glyco_hydro_88"/>
    <property type="match status" value="1"/>
</dbReference>
<dbReference type="PANTHER" id="PTHR33886:SF8">
    <property type="entry name" value="UNSATURATED RHAMNOGALACTURONAN HYDROLASE (EUROFUNG)"/>
    <property type="match status" value="1"/>
</dbReference>
<keyword evidence="3" id="KW-1185">Reference proteome</keyword>
<dbReference type="EMBL" id="LCYG01000037">
    <property type="protein sequence ID" value="KLK92360.1"/>
    <property type="molecule type" value="Genomic_DNA"/>
</dbReference>
<dbReference type="RefSeq" id="WP_047189901.1">
    <property type="nucleotide sequence ID" value="NZ_LCYG01000037.1"/>
</dbReference>
<dbReference type="InterPro" id="IPR008928">
    <property type="entry name" value="6-hairpin_glycosidase_sf"/>
</dbReference>
<dbReference type="OrthoDB" id="9812931at2"/>
<dbReference type="AlphaFoldDB" id="A0A0H1RAX6"/>
<evidence type="ECO:0000256" key="1">
    <source>
        <dbReference type="ARBA" id="ARBA00022801"/>
    </source>
</evidence>
<accession>A0A0H1RAX6</accession>
<dbReference type="InterPro" id="IPR012341">
    <property type="entry name" value="6hp_glycosidase-like_sf"/>
</dbReference>
<gene>
    <name evidence="2" type="ORF">AA309_15405</name>
</gene>
<organism evidence="2 3">
    <name type="scientific">Microvirga vignae</name>
    <dbReference type="NCBI Taxonomy" id="1225564"/>
    <lineage>
        <taxon>Bacteria</taxon>
        <taxon>Pseudomonadati</taxon>
        <taxon>Pseudomonadota</taxon>
        <taxon>Alphaproteobacteria</taxon>
        <taxon>Hyphomicrobiales</taxon>
        <taxon>Methylobacteriaceae</taxon>
        <taxon>Microvirga</taxon>
    </lineage>
</organism>
<dbReference type="InterPro" id="IPR052043">
    <property type="entry name" value="PolySaccharide_Degr_Enz"/>
</dbReference>
<dbReference type="Gene3D" id="1.50.10.10">
    <property type="match status" value="1"/>
</dbReference>